<dbReference type="InParanoid" id="A0A0D0AVF3"/>
<gene>
    <name evidence="1" type="ORF">CY34DRAFT_501591</name>
</gene>
<reference evidence="2" key="2">
    <citation type="submission" date="2015-01" db="EMBL/GenBank/DDBJ databases">
        <title>Evolutionary Origins and Diversification of the Mycorrhizal Mutualists.</title>
        <authorList>
            <consortium name="DOE Joint Genome Institute"/>
            <consortium name="Mycorrhizal Genomics Consortium"/>
            <person name="Kohler A."/>
            <person name="Kuo A."/>
            <person name="Nagy L.G."/>
            <person name="Floudas D."/>
            <person name="Copeland A."/>
            <person name="Barry K.W."/>
            <person name="Cichocki N."/>
            <person name="Veneault-Fourrey C."/>
            <person name="LaButti K."/>
            <person name="Lindquist E.A."/>
            <person name="Lipzen A."/>
            <person name="Lundell T."/>
            <person name="Morin E."/>
            <person name="Murat C."/>
            <person name="Riley R."/>
            <person name="Ohm R."/>
            <person name="Sun H."/>
            <person name="Tunlid A."/>
            <person name="Henrissat B."/>
            <person name="Grigoriev I.V."/>
            <person name="Hibbett D.S."/>
            <person name="Martin F."/>
        </authorList>
    </citation>
    <scope>NUCLEOTIDE SEQUENCE [LARGE SCALE GENOMIC DNA]</scope>
    <source>
        <strain evidence="2">UH-Slu-Lm8-n1</strain>
    </source>
</reference>
<dbReference type="AlphaFoldDB" id="A0A0D0AVF3"/>
<evidence type="ECO:0000313" key="2">
    <source>
        <dbReference type="Proteomes" id="UP000054485"/>
    </source>
</evidence>
<dbReference type="EMBL" id="KN835169">
    <property type="protein sequence ID" value="KIK45676.1"/>
    <property type="molecule type" value="Genomic_DNA"/>
</dbReference>
<dbReference type="Proteomes" id="UP000054485">
    <property type="component" value="Unassembled WGS sequence"/>
</dbReference>
<dbReference type="OrthoDB" id="2684605at2759"/>
<dbReference type="HOGENOM" id="CLU_918602_0_0_1"/>
<proteinExistence type="predicted"/>
<protein>
    <submittedName>
        <fullName evidence="1">Uncharacterized protein</fullName>
    </submittedName>
</protein>
<keyword evidence="2" id="KW-1185">Reference proteome</keyword>
<sequence length="264" mass="28877">MASPLLVFVLRIALPALFHQGISNSSSVAVSRLVGVLFVPVVRSFTLVSRAYIMHYLDANLAKKTSKSRKGHEKVPKPPSQALVQIPDARMDLLTLLGEALNSLDSISTSYSVYTAGIKERVALESIWALESLYSTGTTVSVDGTMDSNTTLEEASASHPHKQRTMLSRKDRLEALARKDTTWYLFHILESCVSTGGPKEVPRSMLNGALLDGAARIVKMCISMDRDGVARVGRRCVMDVMCRNMVLATCEKIISSVPQENHGL</sequence>
<reference evidence="1 2" key="1">
    <citation type="submission" date="2014-04" db="EMBL/GenBank/DDBJ databases">
        <authorList>
            <consortium name="DOE Joint Genome Institute"/>
            <person name="Kuo A."/>
            <person name="Ruytinx J."/>
            <person name="Rineau F."/>
            <person name="Colpaert J."/>
            <person name="Kohler A."/>
            <person name="Nagy L.G."/>
            <person name="Floudas D."/>
            <person name="Copeland A."/>
            <person name="Barry K.W."/>
            <person name="Cichocki N."/>
            <person name="Veneault-Fourrey C."/>
            <person name="LaButti K."/>
            <person name="Lindquist E.A."/>
            <person name="Lipzen A."/>
            <person name="Lundell T."/>
            <person name="Morin E."/>
            <person name="Murat C."/>
            <person name="Sun H."/>
            <person name="Tunlid A."/>
            <person name="Henrissat B."/>
            <person name="Grigoriev I.V."/>
            <person name="Hibbett D.S."/>
            <person name="Martin F."/>
            <person name="Nordberg H.P."/>
            <person name="Cantor M.N."/>
            <person name="Hua S.X."/>
        </authorList>
    </citation>
    <scope>NUCLEOTIDE SEQUENCE [LARGE SCALE GENOMIC DNA]</scope>
    <source>
        <strain evidence="1 2">UH-Slu-Lm8-n1</strain>
    </source>
</reference>
<accession>A0A0D0AVF3</accession>
<evidence type="ECO:0000313" key="1">
    <source>
        <dbReference type="EMBL" id="KIK45676.1"/>
    </source>
</evidence>
<name>A0A0D0AVF3_9AGAM</name>
<organism evidence="1 2">
    <name type="scientific">Suillus luteus UH-Slu-Lm8-n1</name>
    <dbReference type="NCBI Taxonomy" id="930992"/>
    <lineage>
        <taxon>Eukaryota</taxon>
        <taxon>Fungi</taxon>
        <taxon>Dikarya</taxon>
        <taxon>Basidiomycota</taxon>
        <taxon>Agaricomycotina</taxon>
        <taxon>Agaricomycetes</taxon>
        <taxon>Agaricomycetidae</taxon>
        <taxon>Boletales</taxon>
        <taxon>Suillineae</taxon>
        <taxon>Suillaceae</taxon>
        <taxon>Suillus</taxon>
    </lineage>
</organism>